<proteinExistence type="inferred from homology"/>
<comment type="similarity">
    <text evidence="1">Belongs to the peptidase M43B family.</text>
</comment>
<dbReference type="InterPro" id="IPR024079">
    <property type="entry name" value="MetalloPept_cat_dom_sf"/>
</dbReference>
<feature type="signal peptide" evidence="9">
    <location>
        <begin position="1"/>
        <end position="19"/>
    </location>
</feature>
<evidence type="ECO:0000256" key="6">
    <source>
        <dbReference type="ARBA" id="ARBA00022833"/>
    </source>
</evidence>
<dbReference type="InParanoid" id="A0A1Z5SQA4"/>
<dbReference type="InterPro" id="IPR008754">
    <property type="entry name" value="Peptidase_M43"/>
</dbReference>
<evidence type="ECO:0000256" key="7">
    <source>
        <dbReference type="ARBA" id="ARBA00023049"/>
    </source>
</evidence>
<dbReference type="STRING" id="1157616.A0A1Z5SQA4"/>
<dbReference type="OrthoDB" id="536211at2759"/>
<dbReference type="GO" id="GO:0046872">
    <property type="term" value="F:metal ion binding"/>
    <property type="evidence" value="ECO:0007669"/>
    <property type="project" value="UniProtKB-KW"/>
</dbReference>
<evidence type="ECO:0000259" key="10">
    <source>
        <dbReference type="Pfam" id="PF05572"/>
    </source>
</evidence>
<evidence type="ECO:0000313" key="11">
    <source>
        <dbReference type="EMBL" id="OTA23012.1"/>
    </source>
</evidence>
<accession>A0A1Z5SQA4</accession>
<dbReference type="PANTHER" id="PTHR47466">
    <property type="match status" value="1"/>
</dbReference>
<dbReference type="VEuPathDB" id="FungiDB:BTJ68_14242"/>
<dbReference type="SUPFAM" id="SSF55486">
    <property type="entry name" value="Metalloproteases ('zincins'), catalytic domain"/>
    <property type="match status" value="1"/>
</dbReference>
<evidence type="ECO:0000256" key="2">
    <source>
        <dbReference type="ARBA" id="ARBA00022670"/>
    </source>
</evidence>
<protein>
    <recommendedName>
        <fullName evidence="10">Peptidase M43 pregnancy-associated plasma-A domain-containing protein</fullName>
    </recommendedName>
</protein>
<name>A0A1Z5SQA4_HORWE</name>
<evidence type="ECO:0000256" key="8">
    <source>
        <dbReference type="ARBA" id="ARBA00023157"/>
    </source>
</evidence>
<gene>
    <name evidence="11" type="ORF">BTJ68_14242</name>
</gene>
<evidence type="ECO:0000256" key="1">
    <source>
        <dbReference type="ARBA" id="ARBA00008721"/>
    </source>
</evidence>
<evidence type="ECO:0000256" key="3">
    <source>
        <dbReference type="ARBA" id="ARBA00022723"/>
    </source>
</evidence>
<keyword evidence="3" id="KW-0479">Metal-binding</keyword>
<feature type="chain" id="PRO_5012554864" description="Peptidase M43 pregnancy-associated plasma-A domain-containing protein" evidence="9">
    <location>
        <begin position="20"/>
        <end position="278"/>
    </location>
</feature>
<keyword evidence="7" id="KW-0482">Metalloprotease</keyword>
<feature type="domain" description="Peptidase M43 pregnancy-associated plasma-A" evidence="10">
    <location>
        <begin position="135"/>
        <end position="267"/>
    </location>
</feature>
<dbReference type="AlphaFoldDB" id="A0A1Z5SQA4"/>
<evidence type="ECO:0000313" key="12">
    <source>
        <dbReference type="Proteomes" id="UP000194280"/>
    </source>
</evidence>
<dbReference type="GO" id="GO:0006508">
    <property type="term" value="P:proteolysis"/>
    <property type="evidence" value="ECO:0007669"/>
    <property type="project" value="UniProtKB-KW"/>
</dbReference>
<dbReference type="CDD" id="cd04275">
    <property type="entry name" value="ZnMc_pappalysin_like"/>
    <property type="match status" value="1"/>
</dbReference>
<dbReference type="PANTHER" id="PTHR47466:SF1">
    <property type="entry name" value="METALLOPROTEASE MEP1 (AFU_ORTHOLOGUE AFUA_1G07730)-RELATED"/>
    <property type="match status" value="1"/>
</dbReference>
<keyword evidence="4 9" id="KW-0732">Signal</keyword>
<organism evidence="11 12">
    <name type="scientific">Hortaea werneckii EXF-2000</name>
    <dbReference type="NCBI Taxonomy" id="1157616"/>
    <lineage>
        <taxon>Eukaryota</taxon>
        <taxon>Fungi</taxon>
        <taxon>Dikarya</taxon>
        <taxon>Ascomycota</taxon>
        <taxon>Pezizomycotina</taxon>
        <taxon>Dothideomycetes</taxon>
        <taxon>Dothideomycetidae</taxon>
        <taxon>Mycosphaerellales</taxon>
        <taxon>Teratosphaeriaceae</taxon>
        <taxon>Hortaea</taxon>
    </lineage>
</organism>
<comment type="caution">
    <text evidence="11">The sequence shown here is derived from an EMBL/GenBank/DDBJ whole genome shotgun (WGS) entry which is preliminary data.</text>
</comment>
<reference evidence="11 12" key="1">
    <citation type="submission" date="2017-01" db="EMBL/GenBank/DDBJ databases">
        <title>The recent genome duplication of the halophilic yeast Hortaea werneckii: insights from long-read sequencing.</title>
        <authorList>
            <person name="Sinha S."/>
            <person name="Flibotte S."/>
            <person name="Neira M."/>
            <person name="Lenassi M."/>
            <person name="Gostincar C."/>
            <person name="Stajich J.E."/>
            <person name="Nislow C.E."/>
        </authorList>
    </citation>
    <scope>NUCLEOTIDE SEQUENCE [LARGE SCALE GENOMIC DNA]</scope>
    <source>
        <strain evidence="11 12">EXF-2000</strain>
    </source>
</reference>
<dbReference type="Pfam" id="PF05572">
    <property type="entry name" value="Peptidase_M43"/>
    <property type="match status" value="1"/>
</dbReference>
<evidence type="ECO:0000256" key="9">
    <source>
        <dbReference type="SAM" id="SignalP"/>
    </source>
</evidence>
<evidence type="ECO:0000256" key="4">
    <source>
        <dbReference type="ARBA" id="ARBA00022729"/>
    </source>
</evidence>
<keyword evidence="5" id="KW-0378">Hydrolase</keyword>
<keyword evidence="2" id="KW-0645">Protease</keyword>
<dbReference type="Proteomes" id="UP000194280">
    <property type="component" value="Unassembled WGS sequence"/>
</dbReference>
<keyword evidence="6" id="KW-0862">Zinc</keyword>
<keyword evidence="12" id="KW-1185">Reference proteome</keyword>
<dbReference type="EMBL" id="MUNK01000326">
    <property type="protein sequence ID" value="OTA23012.1"/>
    <property type="molecule type" value="Genomic_DNA"/>
</dbReference>
<dbReference type="Gene3D" id="3.40.390.10">
    <property type="entry name" value="Collagenase (Catalytic Domain)"/>
    <property type="match status" value="1"/>
</dbReference>
<dbReference type="GO" id="GO:0008237">
    <property type="term" value="F:metallopeptidase activity"/>
    <property type="evidence" value="ECO:0007669"/>
    <property type="project" value="UniProtKB-KW"/>
</dbReference>
<keyword evidence="8" id="KW-1015">Disulfide bond</keyword>
<sequence length="278" mass="31240">MRSTVLLLQGFAAATAVVAQEQEYTRCYTPITGNPPPELDTEITQDEVEKRSLFGGFEIDTYVHVITTEAKEGMYPRSMVEDQMRVMNEEYGPSGFSFNTKSIDFSVNDTWATTVDGPVEIEYKTALRKGTYDDLNLYFLSDLGGGLLGFCYFPERDPSDLQKIIDGCVNLAGSMPGAEVTNYNMGFTAVHETGHWLGLYHVFQGQSCDGLGDYVLDTPAQKNATRGCPTIQDSCPWRFGLDSIHNFMDYSYDECLERFTPLQSLRMLWSYATLRLGR</sequence>
<evidence type="ECO:0000256" key="5">
    <source>
        <dbReference type="ARBA" id="ARBA00022801"/>
    </source>
</evidence>